<dbReference type="PANTHER" id="PTHR36108:SF13">
    <property type="entry name" value="COLOSSIN-B-RELATED"/>
    <property type="match status" value="1"/>
</dbReference>
<protein>
    <submittedName>
        <fullName evidence="6">Uncharacterized protein</fullName>
    </submittedName>
</protein>
<dbReference type="GeneID" id="66300934"/>
<dbReference type="AlphaFoldDB" id="A0ABD4REH0"/>
<dbReference type="NCBIfam" id="TIGR01451">
    <property type="entry name" value="B_ant_repeat"/>
    <property type="match status" value="1"/>
</dbReference>
<organism evidence="6 7">
    <name type="scientific">Clostridium chauvoei</name>
    <dbReference type="NCBI Taxonomy" id="46867"/>
    <lineage>
        <taxon>Bacteria</taxon>
        <taxon>Bacillati</taxon>
        <taxon>Bacillota</taxon>
        <taxon>Clostridia</taxon>
        <taxon>Eubacteriales</taxon>
        <taxon>Clostridiaceae</taxon>
        <taxon>Clostridium</taxon>
    </lineage>
</organism>
<dbReference type="SUPFAM" id="SSF49478">
    <property type="entry name" value="Cna protein B-type domain"/>
    <property type="match status" value="1"/>
</dbReference>
<dbReference type="KEGG" id="cchv:BTM20_03590"/>
<dbReference type="InterPro" id="IPR008966">
    <property type="entry name" value="Adhesion_dom_sf"/>
</dbReference>
<feature type="domain" description="SpaA-like prealbumin fold" evidence="5">
    <location>
        <begin position="523"/>
        <end position="601"/>
    </location>
</feature>
<name>A0ABD4REH0_9CLOT</name>
<dbReference type="InterPro" id="IPR047589">
    <property type="entry name" value="DUF11_rpt"/>
</dbReference>
<comment type="caution">
    <text evidence="6">The sequence shown here is derived from an EMBL/GenBank/DDBJ whole genome shotgun (WGS) entry which is preliminary data.</text>
</comment>
<dbReference type="EMBL" id="JAIFTX010000003">
    <property type="protein sequence ID" value="MBX7289834.1"/>
    <property type="molecule type" value="Genomic_DNA"/>
</dbReference>
<dbReference type="RefSeq" id="WP_021874922.1">
    <property type="nucleotide sequence ID" value="NZ_CP018624.1"/>
</dbReference>
<evidence type="ECO:0000313" key="6">
    <source>
        <dbReference type="EMBL" id="MBX7289834.1"/>
    </source>
</evidence>
<feature type="domain" description="SpaA-like prealbumin fold" evidence="5">
    <location>
        <begin position="430"/>
        <end position="509"/>
    </location>
</feature>
<dbReference type="Proteomes" id="UP000775179">
    <property type="component" value="Unassembled WGS sequence"/>
</dbReference>
<evidence type="ECO:0000259" key="5">
    <source>
        <dbReference type="Pfam" id="PF17802"/>
    </source>
</evidence>
<dbReference type="SUPFAM" id="SSF49401">
    <property type="entry name" value="Bacterial adhesins"/>
    <property type="match status" value="2"/>
</dbReference>
<comment type="similarity">
    <text evidence="1">Belongs to the serine-aspartate repeat-containing protein (SDr) family.</text>
</comment>
<evidence type="ECO:0000313" key="7">
    <source>
        <dbReference type="Proteomes" id="UP000775179"/>
    </source>
</evidence>
<keyword evidence="2" id="KW-0964">Secreted</keyword>
<evidence type="ECO:0000256" key="3">
    <source>
        <dbReference type="ARBA" id="ARBA00022729"/>
    </source>
</evidence>
<feature type="domain" description="Collagen binding" evidence="4">
    <location>
        <begin position="49"/>
        <end position="149"/>
    </location>
</feature>
<dbReference type="Gene3D" id="2.60.40.10">
    <property type="entry name" value="Immunoglobulins"/>
    <property type="match status" value="2"/>
</dbReference>
<dbReference type="Gene3D" id="2.60.40.740">
    <property type="match status" value="2"/>
</dbReference>
<dbReference type="PANTHER" id="PTHR36108">
    <property type="entry name" value="COLOSSIN-B-RELATED"/>
    <property type="match status" value="1"/>
</dbReference>
<evidence type="ECO:0000256" key="1">
    <source>
        <dbReference type="ARBA" id="ARBA00007257"/>
    </source>
</evidence>
<dbReference type="InterPro" id="IPR041033">
    <property type="entry name" value="SpaA_PFL_dom_1"/>
</dbReference>
<dbReference type="InterPro" id="IPR008456">
    <property type="entry name" value="Collagen-bd_dom"/>
</dbReference>
<reference evidence="6 7" key="1">
    <citation type="submission" date="2021-08" db="EMBL/GenBank/DDBJ databases">
        <title>Genome sequence analysis of Clostridium chauvoei strains of European origin and evaluation of typing options for outbreak investigations.</title>
        <authorList>
            <person name="Abdel-Glil M."/>
            <person name="Thomas P."/>
            <person name="Seyboldt C."/>
        </authorList>
    </citation>
    <scope>NUCLEOTIDE SEQUENCE [LARGE SCALE GENOMIC DNA]</scope>
    <source>
        <strain evidence="6 7">S0260-09</strain>
    </source>
</reference>
<keyword evidence="3" id="KW-0732">Signal</keyword>
<proteinExistence type="inferred from homology"/>
<accession>A0ABD4REH0</accession>
<evidence type="ECO:0000259" key="4">
    <source>
        <dbReference type="Pfam" id="PF05737"/>
    </source>
</evidence>
<sequence>MCTKDKNELEDFINFEDSKSIQYLKTFGNFIPDKGRTPVKIINSPAVGQIISYTIYVNCQFKNLYTVSINDQTPVGMEIIQKSVQVYKVSKNGNRENVTKKLQNSGGIFFIFNFMQVMLGSVDSEYIIEYQCKITIEKKEYINTASFQGGLGFINSNAVVEVSNDNKKIMNKVALTDNIIKSKGVNEYVVNKTGDIIKYSLQINNDNNILTGVTIEDTLPEGVVYVPNSAELKVENNGTFTPITTNDILTVNNNKLILNLGNINKSYLLNYSVKVNKVEESYINQAVINYNTNAYNTEAITSYNRNTGNLVCTKSVKPEFLNKDGSQIVVYSLDFQSQGYFDIDNIKIIDEIDQRVNIVSVSVPKSFTYKIINNSITFLNSLGAIAYGENFSITITTDFIKVPCGTTIKNLVTVNNNKSNTVSVKKGYAFQAIKVDGNSLASLEGATFNLEDNNNKIIKTIISNENGVIESSINSPGIYYLQEEEAPKGYILNKSIVKITITASDIGRTLNLGNIENYKGYEVDIKKIDKNNHNKLLNGAEFSIYNISNNSKVFITNITTAEEGKVKIILPEGKYELIEIKAPEGYSTLSKPIIFDIETDKN</sequence>
<dbReference type="Pfam" id="PF17802">
    <property type="entry name" value="SpaA"/>
    <property type="match status" value="2"/>
</dbReference>
<dbReference type="Pfam" id="PF05737">
    <property type="entry name" value="Collagen_bind"/>
    <property type="match status" value="1"/>
</dbReference>
<evidence type="ECO:0000256" key="2">
    <source>
        <dbReference type="ARBA" id="ARBA00022525"/>
    </source>
</evidence>
<dbReference type="InterPro" id="IPR013783">
    <property type="entry name" value="Ig-like_fold"/>
</dbReference>
<gene>
    <name evidence="6" type="ORF">K4H94_02045</name>
</gene>